<evidence type="ECO:0000256" key="4">
    <source>
        <dbReference type="ARBA" id="ARBA00022989"/>
    </source>
</evidence>
<evidence type="ECO:0000256" key="3">
    <source>
        <dbReference type="ARBA" id="ARBA00022692"/>
    </source>
</evidence>
<sequence>MKIIYRYLTRELIMPFLFGVAAFTAIFIGTDILFTLTRLYNNFGVEFTTLVQLFFLKLPPIIVLTFPMATLMGTLMSFGRLSGDGEITAFRAGGVSVYKIVIPSLLVGLIMSVTTIMVNEMVVPRANYLYDQIVWEIKNGRKMPATQYDLTLTPLDRKYRRPDYILYTHRFNGETGIMNDVYLQDYEKGVPVTLIKARKAVWQGDKWHFYNGNIYYFKEGERVPALKFNEYVIKQPIYTPRRIGKMNKDIEDMSFKELGEYIQFLEEQGKDTFEERVKYHQKIAIPFASFIFALLAAPLGIKPRRSGGTATGMGLSIIVIFIYYTIMTLGSALGERGTISPFFGAWLQNFIFLIVGGYMIYRMNK</sequence>
<comment type="subcellular location">
    <subcellularLocation>
        <location evidence="1">Cell membrane</location>
        <topology evidence="1">Multi-pass membrane protein</topology>
    </subcellularLocation>
</comment>
<protein>
    <submittedName>
        <fullName evidence="7">Permease YjgP/YjgQ family protein</fullName>
    </submittedName>
</protein>
<dbReference type="RefSeq" id="WP_015923468.1">
    <property type="nucleotide sequence ID" value="NC_011899.1"/>
</dbReference>
<accession>B8CYX9</accession>
<dbReference type="Proteomes" id="UP000000719">
    <property type="component" value="Chromosome"/>
</dbReference>
<keyword evidence="8" id="KW-1185">Reference proteome</keyword>
<dbReference type="PANTHER" id="PTHR33529">
    <property type="entry name" value="SLR0882 PROTEIN-RELATED"/>
    <property type="match status" value="1"/>
</dbReference>
<reference evidence="7 8" key="1">
    <citation type="journal article" date="2009" name="PLoS ONE">
        <title>Genome analysis of the anaerobic thermohalophilic bacterium Halothermothrix orenii.</title>
        <authorList>
            <person name="Mavromatis K."/>
            <person name="Ivanova N."/>
            <person name="Anderson I."/>
            <person name="Lykidis A."/>
            <person name="Hooper S.D."/>
            <person name="Sun H."/>
            <person name="Kunin V."/>
            <person name="Lapidus A."/>
            <person name="Hugenholtz P."/>
            <person name="Patel B."/>
            <person name="Kyrpides N.C."/>
        </authorList>
    </citation>
    <scope>NUCLEOTIDE SEQUENCE [LARGE SCALE GENOMIC DNA]</scope>
    <source>
        <strain evidence="8">H 168 / OCM 544 / DSM 9562</strain>
    </source>
</reference>
<evidence type="ECO:0000256" key="1">
    <source>
        <dbReference type="ARBA" id="ARBA00004651"/>
    </source>
</evidence>
<dbReference type="GO" id="GO:0015920">
    <property type="term" value="P:lipopolysaccharide transport"/>
    <property type="evidence" value="ECO:0007669"/>
    <property type="project" value="TreeGrafter"/>
</dbReference>
<evidence type="ECO:0000313" key="8">
    <source>
        <dbReference type="Proteomes" id="UP000000719"/>
    </source>
</evidence>
<feature type="transmembrane region" description="Helical" evidence="6">
    <location>
        <begin position="313"/>
        <end position="333"/>
    </location>
</feature>
<dbReference type="STRING" id="373903.Hore_17490"/>
<dbReference type="OrthoDB" id="9780716at2"/>
<dbReference type="AlphaFoldDB" id="B8CYX9"/>
<dbReference type="PANTHER" id="PTHR33529:SF6">
    <property type="entry name" value="YJGP_YJGQ FAMILY PERMEASE"/>
    <property type="match status" value="1"/>
</dbReference>
<evidence type="ECO:0000313" key="7">
    <source>
        <dbReference type="EMBL" id="ACL70498.1"/>
    </source>
</evidence>
<feature type="transmembrane region" description="Helical" evidence="6">
    <location>
        <begin position="97"/>
        <end position="118"/>
    </location>
</feature>
<keyword evidence="3 6" id="KW-0812">Transmembrane</keyword>
<evidence type="ECO:0000256" key="6">
    <source>
        <dbReference type="SAM" id="Phobius"/>
    </source>
</evidence>
<feature type="transmembrane region" description="Helical" evidence="6">
    <location>
        <begin position="339"/>
        <end position="361"/>
    </location>
</feature>
<dbReference type="Pfam" id="PF03739">
    <property type="entry name" value="LptF_LptG"/>
    <property type="match status" value="1"/>
</dbReference>
<dbReference type="InterPro" id="IPR005495">
    <property type="entry name" value="LptG/LptF_permease"/>
</dbReference>
<evidence type="ECO:0000256" key="2">
    <source>
        <dbReference type="ARBA" id="ARBA00022475"/>
    </source>
</evidence>
<feature type="transmembrane region" description="Helical" evidence="6">
    <location>
        <begin position="12"/>
        <end position="34"/>
    </location>
</feature>
<keyword evidence="2" id="KW-1003">Cell membrane</keyword>
<dbReference type="eggNOG" id="COG0795">
    <property type="taxonomic scope" value="Bacteria"/>
</dbReference>
<name>B8CYX9_HALOH</name>
<organism evidence="7 8">
    <name type="scientific">Halothermothrix orenii (strain H 168 / OCM 544 / DSM 9562)</name>
    <dbReference type="NCBI Taxonomy" id="373903"/>
    <lineage>
        <taxon>Bacteria</taxon>
        <taxon>Bacillati</taxon>
        <taxon>Bacillota</taxon>
        <taxon>Clostridia</taxon>
        <taxon>Halanaerobiales</taxon>
        <taxon>Halothermotrichaceae</taxon>
        <taxon>Halothermothrix</taxon>
    </lineage>
</organism>
<feature type="transmembrane region" description="Helical" evidence="6">
    <location>
        <begin position="54"/>
        <end position="76"/>
    </location>
</feature>
<evidence type="ECO:0000256" key="5">
    <source>
        <dbReference type="ARBA" id="ARBA00023136"/>
    </source>
</evidence>
<keyword evidence="5 6" id="KW-0472">Membrane</keyword>
<dbReference type="GO" id="GO:0043190">
    <property type="term" value="C:ATP-binding cassette (ABC) transporter complex"/>
    <property type="evidence" value="ECO:0007669"/>
    <property type="project" value="TreeGrafter"/>
</dbReference>
<dbReference type="HOGENOM" id="CLU_028799_3_1_9"/>
<dbReference type="EMBL" id="CP001098">
    <property type="protein sequence ID" value="ACL70498.1"/>
    <property type="molecule type" value="Genomic_DNA"/>
</dbReference>
<gene>
    <name evidence="7" type="ordered locus">Hore_17490</name>
</gene>
<proteinExistence type="predicted"/>
<dbReference type="KEGG" id="hor:Hore_17490"/>
<feature type="transmembrane region" description="Helical" evidence="6">
    <location>
        <begin position="283"/>
        <end position="301"/>
    </location>
</feature>
<keyword evidence="4 6" id="KW-1133">Transmembrane helix</keyword>